<dbReference type="InterPro" id="IPR044243">
    <property type="entry name" value="FLU"/>
</dbReference>
<dbReference type="PANTHER" id="PTHR47310">
    <property type="entry name" value="PROTEIN FLUORESCENT IN BLUE LIGHT, CHLOROPLASTIC"/>
    <property type="match status" value="1"/>
</dbReference>
<feature type="region of interest" description="Disordered" evidence="1">
    <location>
        <begin position="247"/>
        <end position="311"/>
    </location>
</feature>
<organism evidence="2">
    <name type="scientific">Lotharella globosa</name>
    <dbReference type="NCBI Taxonomy" id="91324"/>
    <lineage>
        <taxon>Eukaryota</taxon>
        <taxon>Sar</taxon>
        <taxon>Rhizaria</taxon>
        <taxon>Cercozoa</taxon>
        <taxon>Chlorarachniophyceae</taxon>
        <taxon>Lotharella</taxon>
    </lineage>
</organism>
<proteinExistence type="predicted"/>
<feature type="compositionally biased region" description="Low complexity" evidence="1">
    <location>
        <begin position="279"/>
        <end position="289"/>
    </location>
</feature>
<evidence type="ECO:0000313" key="2">
    <source>
        <dbReference type="EMBL" id="CAE0670879.1"/>
    </source>
</evidence>
<dbReference type="AlphaFoldDB" id="A0A7S3Z411"/>
<protein>
    <submittedName>
        <fullName evidence="2">Uncharacterized protein</fullName>
    </submittedName>
</protein>
<reference evidence="2" key="1">
    <citation type="submission" date="2021-01" db="EMBL/GenBank/DDBJ databases">
        <authorList>
            <person name="Corre E."/>
            <person name="Pelletier E."/>
            <person name="Niang G."/>
            <person name="Scheremetjew M."/>
            <person name="Finn R."/>
            <person name="Kale V."/>
            <person name="Holt S."/>
            <person name="Cochrane G."/>
            <person name="Meng A."/>
            <person name="Brown T."/>
            <person name="Cohen L."/>
        </authorList>
    </citation>
    <scope>NUCLEOTIDE SEQUENCE</scope>
    <source>
        <strain evidence="2">CCCM811</strain>
    </source>
</reference>
<gene>
    <name evidence="2" type="ORF">LGLO00237_LOCUS22519</name>
</gene>
<dbReference type="EMBL" id="HBIV01031586">
    <property type="protein sequence ID" value="CAE0670879.1"/>
    <property type="molecule type" value="Transcribed_RNA"/>
</dbReference>
<feature type="region of interest" description="Disordered" evidence="1">
    <location>
        <begin position="37"/>
        <end position="70"/>
    </location>
</feature>
<sequence length="324" mass="35378">MPASSLRTRTIRVGSVLSIVAAAMVWAIGRSELGHYTSAPSPQQRHQCLKSDVSKPRPESVSMAPTPPTRRNMLNSLQKVALGVGFLPLLSQRESSAYPLPQPPPPDELVQKRSELDSFFDTVIEMQQDLKQRESLKRLRRVLPEDIKARESELVDLRLKSEAEAKTALGNLQAKYEDTSKKTQGTKLCATPFGVDVVGITELVALTGALVGGVASRKRKEELVKVNDQLRKINFALRKQARIGGTRNPAVSSGMLFNPDLNYAQPSPPVTPRSEAQSAPADDAASPAPDDTRPPPDGSAFELSRDLTEPQRQCVIAMKEGKQV</sequence>
<accession>A0A7S3Z411</accession>
<dbReference type="GO" id="GO:0015995">
    <property type="term" value="P:chlorophyll biosynthetic process"/>
    <property type="evidence" value="ECO:0007669"/>
    <property type="project" value="InterPro"/>
</dbReference>
<dbReference type="PANTHER" id="PTHR47310:SF2">
    <property type="entry name" value="PROTEIN FLUORESCENT IN BLUE LIGHT, CHLOROPLASTIC"/>
    <property type="match status" value="1"/>
</dbReference>
<evidence type="ECO:0000256" key="1">
    <source>
        <dbReference type="SAM" id="MobiDB-lite"/>
    </source>
</evidence>
<name>A0A7S3Z411_9EUKA</name>